<keyword evidence="3" id="KW-1185">Reference proteome</keyword>
<evidence type="ECO:0000256" key="1">
    <source>
        <dbReference type="SAM" id="MobiDB-lite"/>
    </source>
</evidence>
<proteinExistence type="predicted"/>
<dbReference type="Proteomes" id="UP000054477">
    <property type="component" value="Unassembled WGS sequence"/>
</dbReference>
<gene>
    <name evidence="2" type="ORF">K443DRAFT_117798</name>
</gene>
<reference evidence="3" key="2">
    <citation type="submission" date="2015-01" db="EMBL/GenBank/DDBJ databases">
        <title>Evolutionary Origins and Diversification of the Mycorrhizal Mutualists.</title>
        <authorList>
            <consortium name="DOE Joint Genome Institute"/>
            <consortium name="Mycorrhizal Genomics Consortium"/>
            <person name="Kohler A."/>
            <person name="Kuo A."/>
            <person name="Nagy L.G."/>
            <person name="Floudas D."/>
            <person name="Copeland A."/>
            <person name="Barry K.W."/>
            <person name="Cichocki N."/>
            <person name="Veneault-Fourrey C."/>
            <person name="LaButti K."/>
            <person name="Lindquist E.A."/>
            <person name="Lipzen A."/>
            <person name="Lundell T."/>
            <person name="Morin E."/>
            <person name="Murat C."/>
            <person name="Riley R."/>
            <person name="Ohm R."/>
            <person name="Sun H."/>
            <person name="Tunlid A."/>
            <person name="Henrissat B."/>
            <person name="Grigoriev I.V."/>
            <person name="Hibbett D.S."/>
            <person name="Martin F."/>
        </authorList>
    </citation>
    <scope>NUCLEOTIDE SEQUENCE [LARGE SCALE GENOMIC DNA]</scope>
    <source>
        <strain evidence="3">LaAM-08-1</strain>
    </source>
</reference>
<evidence type="ECO:0000313" key="2">
    <source>
        <dbReference type="EMBL" id="KIJ89573.1"/>
    </source>
</evidence>
<accession>A0A0C9WPQ2</accession>
<reference evidence="2 3" key="1">
    <citation type="submission" date="2014-04" db="EMBL/GenBank/DDBJ databases">
        <authorList>
            <consortium name="DOE Joint Genome Institute"/>
            <person name="Kuo A."/>
            <person name="Kohler A."/>
            <person name="Nagy L.G."/>
            <person name="Floudas D."/>
            <person name="Copeland A."/>
            <person name="Barry K.W."/>
            <person name="Cichocki N."/>
            <person name="Veneault-Fourrey C."/>
            <person name="LaButti K."/>
            <person name="Lindquist E.A."/>
            <person name="Lipzen A."/>
            <person name="Lundell T."/>
            <person name="Morin E."/>
            <person name="Murat C."/>
            <person name="Sun H."/>
            <person name="Tunlid A."/>
            <person name="Henrissat B."/>
            <person name="Grigoriev I.V."/>
            <person name="Hibbett D.S."/>
            <person name="Martin F."/>
            <person name="Nordberg H.P."/>
            <person name="Cantor M.N."/>
            <person name="Hua S.X."/>
        </authorList>
    </citation>
    <scope>NUCLEOTIDE SEQUENCE [LARGE SCALE GENOMIC DNA]</scope>
    <source>
        <strain evidence="2 3">LaAM-08-1</strain>
    </source>
</reference>
<dbReference type="EMBL" id="KN839604">
    <property type="protein sequence ID" value="KIJ89573.1"/>
    <property type="molecule type" value="Genomic_DNA"/>
</dbReference>
<dbReference type="HOGENOM" id="CLU_1704499_0_0_1"/>
<feature type="region of interest" description="Disordered" evidence="1">
    <location>
        <begin position="1"/>
        <end position="67"/>
    </location>
</feature>
<feature type="compositionally biased region" description="Basic and acidic residues" evidence="1">
    <location>
        <begin position="47"/>
        <end position="57"/>
    </location>
</feature>
<evidence type="ECO:0000313" key="3">
    <source>
        <dbReference type="Proteomes" id="UP000054477"/>
    </source>
</evidence>
<name>A0A0C9WPQ2_9AGAR</name>
<feature type="compositionally biased region" description="Polar residues" evidence="1">
    <location>
        <begin position="1"/>
        <end position="46"/>
    </location>
</feature>
<organism evidence="2 3">
    <name type="scientific">Laccaria amethystina LaAM-08-1</name>
    <dbReference type="NCBI Taxonomy" id="1095629"/>
    <lineage>
        <taxon>Eukaryota</taxon>
        <taxon>Fungi</taxon>
        <taxon>Dikarya</taxon>
        <taxon>Basidiomycota</taxon>
        <taxon>Agaricomycotina</taxon>
        <taxon>Agaricomycetes</taxon>
        <taxon>Agaricomycetidae</taxon>
        <taxon>Agaricales</taxon>
        <taxon>Agaricineae</taxon>
        <taxon>Hydnangiaceae</taxon>
        <taxon>Laccaria</taxon>
    </lineage>
</organism>
<protein>
    <submittedName>
        <fullName evidence="2">Uncharacterized protein</fullName>
    </submittedName>
</protein>
<sequence length="154" mass="17004">MGTNNGNCPLTPTTHEQRLRSSTQNGDDQPRTTTTACLPEPLTNNDHPSHNVHDRSRTTCHQHGTSTPFISHEQRLPITQNVHDRPRTTCHRHGTSTPFIPHCPSHKTCTTAHERPATDMEHPPLSSTLGCMLCTPVTIPPDLPILARLHGSVN</sequence>
<dbReference type="AlphaFoldDB" id="A0A0C9WPQ2"/>